<dbReference type="Gene3D" id="3.30.890.10">
    <property type="entry name" value="Methyl-cpg-binding Protein 2, Chain A"/>
    <property type="match status" value="1"/>
</dbReference>
<evidence type="ECO:0000256" key="6">
    <source>
        <dbReference type="SAM" id="MobiDB-lite"/>
    </source>
</evidence>
<accession>A0AAF0XGU7</accession>
<gene>
    <name evidence="8" type="ORF">DCAR_0626195</name>
</gene>
<comment type="subcellular location">
    <subcellularLocation>
        <location evidence="1">Nucleus</location>
    </subcellularLocation>
</comment>
<dbReference type="EMBL" id="CP093348">
    <property type="protein sequence ID" value="WOH06767.1"/>
    <property type="molecule type" value="Genomic_DNA"/>
</dbReference>
<feature type="region of interest" description="Disordered" evidence="6">
    <location>
        <begin position="54"/>
        <end position="91"/>
    </location>
</feature>
<sequence>MAEKSSPSEWQLPAGWTSTVKTSKNGRKYKCYTDPSQKLKFLSKPEVIRYLNRVESNLPLKSEGSSEDPGPPRLPEKSKEMIQVEGKSDSNINTLVSSPVVEDYPKNLLENGAEIHDTDKSSSFPRRASKRLAGIELDPVPIELVENGAVHETDRIQTRINKSNDKSSSDFPRRSSKRLAGVELDPVLELKTNDRTRRPAAQLSGEATTSFSGKTHDLPTTEELPGKFVLGTMTSEHQRLSLGLPPANLANYEEPGVQEKQLQFSEEQAGEKEPSPILKEQAAEEKPLNASGEQYEAEDLIMLSKENQGKKEKLLFVSKEETAEKEHANVIDSLLESSTNFSMADIWQDPCIEFAIKTLTGVIPIGEENQADKQADKNSGSSAEMSFSDIWSDPCIEFAVKTLTGDLPLDEDLSMQNLLQQQVSSSDTQGVSSTMPPNINSFCPTDYISQRCSAAEKPQNREQQVTAASRIPQSSSRSLQTSGSTVLHQSIQDRTSSQHP</sequence>
<reference evidence="8" key="2">
    <citation type="submission" date="2022-03" db="EMBL/GenBank/DDBJ databases">
        <title>Draft title - Genomic analysis of global carrot germplasm unveils the trajectory of domestication and the origin of high carotenoid orange carrot.</title>
        <authorList>
            <person name="Iorizzo M."/>
            <person name="Ellison S."/>
            <person name="Senalik D."/>
            <person name="Macko-Podgorni A."/>
            <person name="Grzebelus D."/>
            <person name="Bostan H."/>
            <person name="Rolling W."/>
            <person name="Curaba J."/>
            <person name="Simon P."/>
        </authorList>
    </citation>
    <scope>NUCLEOTIDE SEQUENCE</scope>
    <source>
        <tissue evidence="8">Leaf</tissue>
    </source>
</reference>
<evidence type="ECO:0000256" key="5">
    <source>
        <dbReference type="ARBA" id="ARBA00023242"/>
    </source>
</evidence>
<dbReference type="SUPFAM" id="SSF54171">
    <property type="entry name" value="DNA-binding domain"/>
    <property type="match status" value="1"/>
</dbReference>
<dbReference type="GO" id="GO:0003677">
    <property type="term" value="F:DNA binding"/>
    <property type="evidence" value="ECO:0007669"/>
    <property type="project" value="UniProtKB-KW"/>
</dbReference>
<dbReference type="GO" id="GO:0005634">
    <property type="term" value="C:nucleus"/>
    <property type="evidence" value="ECO:0007669"/>
    <property type="project" value="UniProtKB-SubCell"/>
</dbReference>
<feature type="region of interest" description="Disordered" evidence="6">
    <location>
        <begin position="264"/>
        <end position="290"/>
    </location>
</feature>
<keyword evidence="4" id="KW-0804">Transcription</keyword>
<feature type="compositionally biased region" description="Basic and acidic residues" evidence="6">
    <location>
        <begin position="74"/>
        <end position="88"/>
    </location>
</feature>
<evidence type="ECO:0000256" key="2">
    <source>
        <dbReference type="ARBA" id="ARBA00023015"/>
    </source>
</evidence>
<protein>
    <recommendedName>
        <fullName evidence="7">MBD domain-containing protein</fullName>
    </recommendedName>
</protein>
<keyword evidence="9" id="KW-1185">Reference proteome</keyword>
<organism evidence="8 9">
    <name type="scientific">Daucus carota subsp. sativus</name>
    <name type="common">Carrot</name>
    <dbReference type="NCBI Taxonomy" id="79200"/>
    <lineage>
        <taxon>Eukaryota</taxon>
        <taxon>Viridiplantae</taxon>
        <taxon>Streptophyta</taxon>
        <taxon>Embryophyta</taxon>
        <taxon>Tracheophyta</taxon>
        <taxon>Spermatophyta</taxon>
        <taxon>Magnoliopsida</taxon>
        <taxon>eudicotyledons</taxon>
        <taxon>Gunneridae</taxon>
        <taxon>Pentapetalae</taxon>
        <taxon>asterids</taxon>
        <taxon>campanulids</taxon>
        <taxon>Apiales</taxon>
        <taxon>Apiaceae</taxon>
        <taxon>Apioideae</taxon>
        <taxon>Scandiceae</taxon>
        <taxon>Daucinae</taxon>
        <taxon>Daucus</taxon>
        <taxon>Daucus sect. Daucus</taxon>
    </lineage>
</organism>
<reference evidence="8" key="1">
    <citation type="journal article" date="2016" name="Nat. Genet.">
        <title>A high-quality carrot genome assembly provides new insights into carotenoid accumulation and asterid genome evolution.</title>
        <authorList>
            <person name="Iorizzo M."/>
            <person name="Ellison S."/>
            <person name="Senalik D."/>
            <person name="Zeng P."/>
            <person name="Satapoomin P."/>
            <person name="Huang J."/>
            <person name="Bowman M."/>
            <person name="Iovene M."/>
            <person name="Sanseverino W."/>
            <person name="Cavagnaro P."/>
            <person name="Yildiz M."/>
            <person name="Macko-Podgorni A."/>
            <person name="Moranska E."/>
            <person name="Grzebelus E."/>
            <person name="Grzebelus D."/>
            <person name="Ashrafi H."/>
            <person name="Zheng Z."/>
            <person name="Cheng S."/>
            <person name="Spooner D."/>
            <person name="Van Deynze A."/>
            <person name="Simon P."/>
        </authorList>
    </citation>
    <scope>NUCLEOTIDE SEQUENCE</scope>
    <source>
        <tissue evidence="8">Leaf</tissue>
    </source>
</reference>
<dbReference type="InterPro" id="IPR038945">
    <property type="entry name" value="MBD13-like"/>
</dbReference>
<evidence type="ECO:0000256" key="4">
    <source>
        <dbReference type="ARBA" id="ARBA00023163"/>
    </source>
</evidence>
<evidence type="ECO:0000313" key="8">
    <source>
        <dbReference type="EMBL" id="WOH06767.1"/>
    </source>
</evidence>
<dbReference type="InterPro" id="IPR016177">
    <property type="entry name" value="DNA-bd_dom_sf"/>
</dbReference>
<evidence type="ECO:0000313" key="9">
    <source>
        <dbReference type="Proteomes" id="UP000077755"/>
    </source>
</evidence>
<feature type="compositionally biased region" description="Polar residues" evidence="6">
    <location>
        <begin position="486"/>
        <end position="500"/>
    </location>
</feature>
<dbReference type="PANTHER" id="PTHR34067">
    <property type="entry name" value="OS04G0193200 PROTEIN"/>
    <property type="match status" value="1"/>
</dbReference>
<keyword evidence="2" id="KW-0805">Transcription regulation</keyword>
<keyword evidence="5" id="KW-0539">Nucleus</keyword>
<dbReference type="PANTHER" id="PTHR34067:SF24">
    <property type="entry name" value="METHYL-CPG-BINDING DOMAIN-CONTAINING PROTEIN 13"/>
    <property type="match status" value="1"/>
</dbReference>
<feature type="domain" description="MBD" evidence="7">
    <location>
        <begin position="2"/>
        <end position="71"/>
    </location>
</feature>
<feature type="region of interest" description="Disordered" evidence="6">
    <location>
        <begin position="155"/>
        <end position="222"/>
    </location>
</feature>
<proteinExistence type="predicted"/>
<feature type="compositionally biased region" description="Basic and acidic residues" evidence="6">
    <location>
        <begin position="155"/>
        <end position="173"/>
    </location>
</feature>
<dbReference type="Proteomes" id="UP000077755">
    <property type="component" value="Chromosome 6"/>
</dbReference>
<dbReference type="PROSITE" id="PS50982">
    <property type="entry name" value="MBD"/>
    <property type="match status" value="1"/>
</dbReference>
<name>A0AAF0XGU7_DAUCS</name>
<evidence type="ECO:0000256" key="3">
    <source>
        <dbReference type="ARBA" id="ARBA00023125"/>
    </source>
</evidence>
<dbReference type="InterPro" id="IPR001739">
    <property type="entry name" value="Methyl_CpG_DNA-bd"/>
</dbReference>
<feature type="region of interest" description="Disordered" evidence="6">
    <location>
        <begin position="456"/>
        <end position="500"/>
    </location>
</feature>
<dbReference type="AlphaFoldDB" id="A0AAF0XGU7"/>
<keyword evidence="3" id="KW-0238">DNA-binding</keyword>
<evidence type="ECO:0000256" key="1">
    <source>
        <dbReference type="ARBA" id="ARBA00004123"/>
    </source>
</evidence>
<feature type="compositionally biased region" description="Low complexity" evidence="6">
    <location>
        <begin position="473"/>
        <end position="485"/>
    </location>
</feature>
<evidence type="ECO:0000259" key="7">
    <source>
        <dbReference type="PROSITE" id="PS50982"/>
    </source>
</evidence>